<dbReference type="SUPFAM" id="SSF46785">
    <property type="entry name" value="Winged helix' DNA-binding domain"/>
    <property type="match status" value="1"/>
</dbReference>
<comment type="similarity">
    <text evidence="1">Belongs to the LysR transcriptional regulatory family.</text>
</comment>
<dbReference type="InterPro" id="IPR005119">
    <property type="entry name" value="LysR_subst-bd"/>
</dbReference>
<keyword evidence="3" id="KW-0238">DNA-binding</keyword>
<dbReference type="PANTHER" id="PTHR30419">
    <property type="entry name" value="HTH-TYPE TRANSCRIPTIONAL REGULATOR YBHD"/>
    <property type="match status" value="1"/>
</dbReference>
<dbReference type="AlphaFoldDB" id="A0A261QXX0"/>
<evidence type="ECO:0000313" key="6">
    <source>
        <dbReference type="EMBL" id="OZI17232.1"/>
    </source>
</evidence>
<dbReference type="InterPro" id="IPR036388">
    <property type="entry name" value="WH-like_DNA-bd_sf"/>
</dbReference>
<sequence length="325" mass="36048">MSVASPSSGLSSHSQRLLSRLKLRHLTLLTRLGRLRSLTRAADAMGISQPAATKSLAEIEDIFEGPLFVRSRQGLLPTPLGQLALARAERMMLDLDHWGQEMETVRSGRAAQLRVGVIPFVSGRILTPVLERLCAEGIDVVLHRATTDRLLQEMRGHEIDCVIGRAAAAVGLDNMWHQVLYAQRPALVAHPALARRIARTRPDWRMLAQVDWILPSSATPIGNMVTELFTRQQVRPPVARVQTYSVDVIAGMLRNNQNLLSIVPEDIAHDMEQAGGVARVAWEWNWDLPPISLIRQVRDVPLEAEERFSCIVREVCASSAIVAQA</sequence>
<dbReference type="InterPro" id="IPR000847">
    <property type="entry name" value="LysR_HTH_N"/>
</dbReference>
<comment type="caution">
    <text evidence="6">The sequence shown here is derived from an EMBL/GenBank/DDBJ whole genome shotgun (WGS) entry which is preliminary data.</text>
</comment>
<evidence type="ECO:0000259" key="5">
    <source>
        <dbReference type="PROSITE" id="PS50931"/>
    </source>
</evidence>
<dbReference type="InterPro" id="IPR036390">
    <property type="entry name" value="WH_DNA-bd_sf"/>
</dbReference>
<dbReference type="Proteomes" id="UP000216947">
    <property type="component" value="Unassembled WGS sequence"/>
</dbReference>
<feature type="domain" description="HTH lysR-type" evidence="5">
    <location>
        <begin position="21"/>
        <end position="78"/>
    </location>
</feature>
<keyword evidence="2" id="KW-0805">Transcription regulation</keyword>
<dbReference type="PROSITE" id="PS50931">
    <property type="entry name" value="HTH_LYSR"/>
    <property type="match status" value="1"/>
</dbReference>
<name>A0A261QXX0_9BORD</name>
<dbReference type="RefSeq" id="WP_026638884.1">
    <property type="nucleotide sequence ID" value="NZ_NEVI01000019.1"/>
</dbReference>
<evidence type="ECO:0000256" key="4">
    <source>
        <dbReference type="ARBA" id="ARBA00023163"/>
    </source>
</evidence>
<dbReference type="InterPro" id="IPR050950">
    <property type="entry name" value="HTH-type_LysR_regulators"/>
</dbReference>
<keyword evidence="4" id="KW-0804">Transcription</keyword>
<reference evidence="7" key="1">
    <citation type="submission" date="2017-05" db="EMBL/GenBank/DDBJ databases">
        <title>Complete and WGS of Bordetella genogroups.</title>
        <authorList>
            <person name="Spilker T."/>
            <person name="Lipuma J."/>
        </authorList>
    </citation>
    <scope>NUCLEOTIDE SEQUENCE [LARGE SCALE GENOMIC DNA]</scope>
    <source>
        <strain evidence="7">AU18089</strain>
    </source>
</reference>
<dbReference type="GO" id="GO:0005829">
    <property type="term" value="C:cytosol"/>
    <property type="evidence" value="ECO:0007669"/>
    <property type="project" value="TreeGrafter"/>
</dbReference>
<evidence type="ECO:0000256" key="2">
    <source>
        <dbReference type="ARBA" id="ARBA00023015"/>
    </source>
</evidence>
<keyword evidence="7" id="KW-1185">Reference proteome</keyword>
<proteinExistence type="inferred from homology"/>
<dbReference type="Pfam" id="PF00126">
    <property type="entry name" value="HTH_1"/>
    <property type="match status" value="1"/>
</dbReference>
<dbReference type="Gene3D" id="3.40.190.290">
    <property type="match status" value="1"/>
</dbReference>
<gene>
    <name evidence="6" type="ORF">CAL19_15475</name>
</gene>
<dbReference type="SUPFAM" id="SSF53850">
    <property type="entry name" value="Periplasmic binding protein-like II"/>
    <property type="match status" value="1"/>
</dbReference>
<evidence type="ECO:0000256" key="1">
    <source>
        <dbReference type="ARBA" id="ARBA00009437"/>
    </source>
</evidence>
<protein>
    <submittedName>
        <fullName evidence="6">LysR family transcriptional regulator</fullName>
    </submittedName>
</protein>
<organism evidence="6 7">
    <name type="scientific">Bordetella genomosp. 7</name>
    <dbReference type="NCBI Taxonomy" id="1416805"/>
    <lineage>
        <taxon>Bacteria</taxon>
        <taxon>Pseudomonadati</taxon>
        <taxon>Pseudomonadota</taxon>
        <taxon>Betaproteobacteria</taxon>
        <taxon>Burkholderiales</taxon>
        <taxon>Alcaligenaceae</taxon>
        <taxon>Bordetella</taxon>
    </lineage>
</organism>
<evidence type="ECO:0000313" key="7">
    <source>
        <dbReference type="Proteomes" id="UP000216947"/>
    </source>
</evidence>
<dbReference type="PANTHER" id="PTHR30419:SF8">
    <property type="entry name" value="NITROGEN ASSIMILATION TRANSCRIPTIONAL ACTIVATOR-RELATED"/>
    <property type="match status" value="1"/>
</dbReference>
<dbReference type="EMBL" id="NEVK01000007">
    <property type="protein sequence ID" value="OZI17232.1"/>
    <property type="molecule type" value="Genomic_DNA"/>
</dbReference>
<dbReference type="Gene3D" id="1.10.10.10">
    <property type="entry name" value="Winged helix-like DNA-binding domain superfamily/Winged helix DNA-binding domain"/>
    <property type="match status" value="1"/>
</dbReference>
<accession>A0A261QXX0</accession>
<dbReference type="GO" id="GO:0003700">
    <property type="term" value="F:DNA-binding transcription factor activity"/>
    <property type="evidence" value="ECO:0007669"/>
    <property type="project" value="InterPro"/>
</dbReference>
<dbReference type="OrthoDB" id="8806341at2"/>
<evidence type="ECO:0000256" key="3">
    <source>
        <dbReference type="ARBA" id="ARBA00023125"/>
    </source>
</evidence>
<dbReference type="Pfam" id="PF03466">
    <property type="entry name" value="LysR_substrate"/>
    <property type="match status" value="1"/>
</dbReference>
<dbReference type="GO" id="GO:0003677">
    <property type="term" value="F:DNA binding"/>
    <property type="evidence" value="ECO:0007669"/>
    <property type="project" value="UniProtKB-KW"/>
</dbReference>